<dbReference type="Proteomes" id="UP000514704">
    <property type="component" value="Chromosome"/>
</dbReference>
<comment type="similarity">
    <text evidence="3">Belongs to the bacterial ribosomal protein bS16 family.</text>
</comment>
<dbReference type="PANTHER" id="PTHR12919">
    <property type="entry name" value="30S RIBOSOMAL PROTEIN S16"/>
    <property type="match status" value="1"/>
</dbReference>
<keyword evidence="5" id="KW-1185">Reference proteome</keyword>
<dbReference type="InterPro" id="IPR000307">
    <property type="entry name" value="Ribosomal_bS16"/>
</dbReference>
<dbReference type="Gene3D" id="3.30.1320.10">
    <property type="match status" value="1"/>
</dbReference>
<sequence>MVKIRLMRLGRHKLPSYRMVVVDSRVKRDGSYIELIGHIDPINGTNKLNGALAIEWLKKGAQPTDTVKSILSKEGIWKQYAASKKA</sequence>
<dbReference type="Pfam" id="PF00886">
    <property type="entry name" value="Ribosomal_S16"/>
    <property type="match status" value="1"/>
</dbReference>
<dbReference type="KEGG" id="mtuy:H3143_03100"/>
<name>A0A7D7YJV9_9MOLU</name>
<dbReference type="EMBL" id="CP059674">
    <property type="protein sequence ID" value="QMT98461.1"/>
    <property type="molecule type" value="Genomic_DNA"/>
</dbReference>
<dbReference type="SMR" id="A0A7D7YJV9"/>
<dbReference type="RefSeq" id="WP_011113885.1">
    <property type="nucleotide sequence ID" value="NZ_CP059674.1"/>
</dbReference>
<dbReference type="PANTHER" id="PTHR12919:SF20">
    <property type="entry name" value="SMALL RIBOSOMAL SUBUNIT PROTEIN BS16M"/>
    <property type="match status" value="1"/>
</dbReference>
<evidence type="ECO:0000313" key="4">
    <source>
        <dbReference type="EMBL" id="QMT98461.1"/>
    </source>
</evidence>
<keyword evidence="2 3" id="KW-0687">Ribonucleoprotein</keyword>
<dbReference type="InterPro" id="IPR023803">
    <property type="entry name" value="Ribosomal_bS16_dom_sf"/>
</dbReference>
<accession>A0A7D7YJV9</accession>
<proteinExistence type="inferred from homology"/>
<dbReference type="GO" id="GO:0006412">
    <property type="term" value="P:translation"/>
    <property type="evidence" value="ECO:0007669"/>
    <property type="project" value="UniProtKB-UniRule"/>
</dbReference>
<dbReference type="NCBIfam" id="TIGR00002">
    <property type="entry name" value="S16"/>
    <property type="match status" value="1"/>
</dbReference>
<evidence type="ECO:0000256" key="3">
    <source>
        <dbReference type="HAMAP-Rule" id="MF_00385"/>
    </source>
</evidence>
<evidence type="ECO:0000256" key="2">
    <source>
        <dbReference type="ARBA" id="ARBA00023274"/>
    </source>
</evidence>
<dbReference type="GO" id="GO:0003735">
    <property type="term" value="F:structural constituent of ribosome"/>
    <property type="evidence" value="ECO:0007669"/>
    <property type="project" value="InterPro"/>
</dbReference>
<organism evidence="4 5">
    <name type="scientific">Mycoplasma tullyi</name>
    <dbReference type="NCBI Taxonomy" id="1612150"/>
    <lineage>
        <taxon>Bacteria</taxon>
        <taxon>Bacillati</taxon>
        <taxon>Mycoplasmatota</taxon>
        <taxon>Mollicutes</taxon>
        <taxon>Mycoplasmataceae</taxon>
        <taxon>Mycoplasma</taxon>
    </lineage>
</organism>
<gene>
    <name evidence="3 4" type="primary">rpsP</name>
    <name evidence="4" type="ORF">H3143_03100</name>
</gene>
<evidence type="ECO:0000313" key="5">
    <source>
        <dbReference type="Proteomes" id="UP000514704"/>
    </source>
</evidence>
<dbReference type="GO" id="GO:0015935">
    <property type="term" value="C:small ribosomal subunit"/>
    <property type="evidence" value="ECO:0007669"/>
    <property type="project" value="TreeGrafter"/>
</dbReference>
<reference evidence="4 5" key="1">
    <citation type="journal article" date="2017" name="Int. J. Syst. Evol. Microbiol.">
        <title>Mycoplasma tullyi sp. nov., isolated from penguins of the genus Spheniscus.</title>
        <authorList>
            <person name="Yavari C.A."/>
            <person name="Ramirez A.S."/>
            <person name="Nicholas R.A.J."/>
            <person name="Radford A.D."/>
            <person name="Darby A.C."/>
            <person name="Bradbury J.M."/>
        </authorList>
    </citation>
    <scope>NUCLEOTIDE SEQUENCE [LARGE SCALE GENOMIC DNA]</scope>
    <source>
        <strain evidence="4 5">56A97T</strain>
    </source>
</reference>
<keyword evidence="1 3" id="KW-0689">Ribosomal protein</keyword>
<dbReference type="GO" id="GO:0005737">
    <property type="term" value="C:cytoplasm"/>
    <property type="evidence" value="ECO:0007669"/>
    <property type="project" value="UniProtKB-ARBA"/>
</dbReference>
<evidence type="ECO:0000256" key="1">
    <source>
        <dbReference type="ARBA" id="ARBA00022980"/>
    </source>
</evidence>
<dbReference type="HAMAP" id="MF_00385">
    <property type="entry name" value="Ribosomal_bS16"/>
    <property type="match status" value="1"/>
</dbReference>
<dbReference type="SUPFAM" id="SSF54565">
    <property type="entry name" value="Ribosomal protein S16"/>
    <property type="match status" value="1"/>
</dbReference>
<protein>
    <recommendedName>
        <fullName evidence="3">Small ribosomal subunit protein bS16</fullName>
    </recommendedName>
</protein>
<dbReference type="AlphaFoldDB" id="A0A7D7YJV9"/>